<dbReference type="KEGG" id="btrm:SAMEA390648701645"/>
<dbReference type="RefSeq" id="WP_025513639.1">
    <property type="nucleotide sequence ID" value="NZ_CP016340.1"/>
</dbReference>
<dbReference type="eggNOG" id="ENOG5033BBV">
    <property type="taxonomic scope" value="Bacteria"/>
</dbReference>
<keyword evidence="2" id="KW-1185">Reference proteome</keyword>
<dbReference type="EMBL" id="LT546645">
    <property type="protein sequence ID" value="SAI69095.1"/>
    <property type="molecule type" value="Genomic_DNA"/>
</dbReference>
<dbReference type="PATRIC" id="fig|123899.6.peg.1629"/>
<evidence type="ECO:0008006" key="3">
    <source>
        <dbReference type="Google" id="ProtNLM"/>
    </source>
</evidence>
<dbReference type="STRING" id="123899.SAMEA3906487_01645"/>
<sequence>MGKILFWLIAILVVLTLWRMLNARGQKPRTSDASARKPGGAAAEPMVRCAHCGIHLPRSEALQSQGQTWCSQEHARLGARQP</sequence>
<evidence type="ECO:0000313" key="2">
    <source>
        <dbReference type="Proteomes" id="UP000076825"/>
    </source>
</evidence>
<dbReference type="Proteomes" id="UP000076825">
    <property type="component" value="Chromosome 1"/>
</dbReference>
<reference evidence="1 2" key="1">
    <citation type="submission" date="2016-04" db="EMBL/GenBank/DDBJ databases">
        <authorList>
            <consortium name="Pathogen Informatics"/>
        </authorList>
    </citation>
    <scope>NUCLEOTIDE SEQUENCE [LARGE SCALE GENOMIC DNA]</scope>
    <source>
        <strain evidence="1 2">H044680328</strain>
    </source>
</reference>
<organism evidence="1 2">
    <name type="scientific">Bordetella trematum</name>
    <dbReference type="NCBI Taxonomy" id="123899"/>
    <lineage>
        <taxon>Bacteria</taxon>
        <taxon>Pseudomonadati</taxon>
        <taxon>Pseudomonadota</taxon>
        <taxon>Betaproteobacteria</taxon>
        <taxon>Burkholderiales</taxon>
        <taxon>Alcaligenaceae</taxon>
        <taxon>Bordetella</taxon>
    </lineage>
</organism>
<dbReference type="GeneID" id="56591565"/>
<accession>A0A157SF85</accession>
<evidence type="ECO:0000313" key="1">
    <source>
        <dbReference type="EMBL" id="SAI69095.1"/>
    </source>
</evidence>
<dbReference type="OrthoDB" id="9814432at2"/>
<gene>
    <name evidence="1" type="ORF">SAMEA3906487_01645</name>
</gene>
<name>A0A157SF85_9BORD</name>
<protein>
    <recommendedName>
        <fullName evidence="3">MYND finger</fullName>
    </recommendedName>
</protein>
<dbReference type="InterPro" id="IPR049708">
    <property type="entry name" value="PP0621-like"/>
</dbReference>
<dbReference type="NCBIfam" id="NF041023">
    <property type="entry name" value="PP0621_fam"/>
    <property type="match status" value="1"/>
</dbReference>
<proteinExistence type="predicted"/>
<dbReference type="AlphaFoldDB" id="A0A157SF85"/>